<evidence type="ECO:0000256" key="4">
    <source>
        <dbReference type="ARBA" id="ARBA00022676"/>
    </source>
</evidence>
<keyword evidence="6" id="KW-0812">Transmembrane</keyword>
<dbReference type="EMBL" id="BAABME010034561">
    <property type="protein sequence ID" value="GAA0156424.1"/>
    <property type="molecule type" value="Genomic_DNA"/>
</dbReference>
<dbReference type="GO" id="GO:0006004">
    <property type="term" value="P:fucose metabolic process"/>
    <property type="evidence" value="ECO:0007669"/>
    <property type="project" value="UniProtKB-KW"/>
</dbReference>
<evidence type="ECO:0000256" key="2">
    <source>
        <dbReference type="ARBA" id="ARBA00004881"/>
    </source>
</evidence>
<dbReference type="GO" id="GO:0016757">
    <property type="term" value="F:glycosyltransferase activity"/>
    <property type="evidence" value="ECO:0007669"/>
    <property type="project" value="UniProtKB-KW"/>
</dbReference>
<evidence type="ECO:0000256" key="11">
    <source>
        <dbReference type="ARBA" id="ARBA00023253"/>
    </source>
</evidence>
<evidence type="ECO:0000256" key="10">
    <source>
        <dbReference type="ARBA" id="ARBA00023180"/>
    </source>
</evidence>
<evidence type="ECO:0000256" key="7">
    <source>
        <dbReference type="ARBA" id="ARBA00022968"/>
    </source>
</evidence>
<keyword evidence="7" id="KW-0735">Signal-anchor</keyword>
<keyword evidence="9" id="KW-0472">Membrane</keyword>
<keyword evidence="4" id="KW-0328">Glycosyltransferase</keyword>
<comment type="similarity">
    <text evidence="3">Belongs to the glycosyltransferase GT106 family.</text>
</comment>
<dbReference type="Pfam" id="PF10250">
    <property type="entry name" value="O-FucT"/>
    <property type="match status" value="1"/>
</dbReference>
<evidence type="ECO:0000256" key="6">
    <source>
        <dbReference type="ARBA" id="ARBA00022692"/>
    </source>
</evidence>
<keyword evidence="15" id="KW-1185">Reference proteome</keyword>
<sequence>MVPELDKTAFWSDPSEFQDMFDVDHFITSLRDEVRILKELPPRLKTRVELGNAIIRILYLLQFAKR</sequence>
<dbReference type="PANTHER" id="PTHR31741:SF3">
    <property type="entry name" value="O-FUCOSYLTRANSFERASE FAMILY PROTEIN"/>
    <property type="match status" value="1"/>
</dbReference>
<keyword evidence="8" id="KW-1133">Transmembrane helix</keyword>
<evidence type="ECO:0000256" key="3">
    <source>
        <dbReference type="ARBA" id="ARBA00007737"/>
    </source>
</evidence>
<evidence type="ECO:0000256" key="8">
    <source>
        <dbReference type="ARBA" id="ARBA00022989"/>
    </source>
</evidence>
<evidence type="ECO:0000256" key="5">
    <source>
        <dbReference type="ARBA" id="ARBA00022679"/>
    </source>
</evidence>
<keyword evidence="12" id="KW-0119">Carbohydrate metabolism</keyword>
<keyword evidence="5" id="KW-0808">Transferase</keyword>
<dbReference type="Proteomes" id="UP001454036">
    <property type="component" value="Unassembled WGS sequence"/>
</dbReference>
<dbReference type="GO" id="GO:0005737">
    <property type="term" value="C:cytoplasm"/>
    <property type="evidence" value="ECO:0007669"/>
    <property type="project" value="TreeGrafter"/>
</dbReference>
<name>A0AAV3PX57_LITER</name>
<accession>A0AAV3PX57</accession>
<evidence type="ECO:0000256" key="12">
    <source>
        <dbReference type="ARBA" id="ARBA00023277"/>
    </source>
</evidence>
<organism evidence="14 15">
    <name type="scientific">Lithospermum erythrorhizon</name>
    <name type="common">Purple gromwell</name>
    <name type="synonym">Lithospermum officinale var. erythrorhizon</name>
    <dbReference type="NCBI Taxonomy" id="34254"/>
    <lineage>
        <taxon>Eukaryota</taxon>
        <taxon>Viridiplantae</taxon>
        <taxon>Streptophyta</taxon>
        <taxon>Embryophyta</taxon>
        <taxon>Tracheophyta</taxon>
        <taxon>Spermatophyta</taxon>
        <taxon>Magnoliopsida</taxon>
        <taxon>eudicotyledons</taxon>
        <taxon>Gunneridae</taxon>
        <taxon>Pentapetalae</taxon>
        <taxon>asterids</taxon>
        <taxon>lamiids</taxon>
        <taxon>Boraginales</taxon>
        <taxon>Boraginaceae</taxon>
        <taxon>Boraginoideae</taxon>
        <taxon>Lithospermeae</taxon>
        <taxon>Lithospermum</taxon>
    </lineage>
</organism>
<evidence type="ECO:0000256" key="1">
    <source>
        <dbReference type="ARBA" id="ARBA00004606"/>
    </source>
</evidence>
<comment type="subcellular location">
    <subcellularLocation>
        <location evidence="1">Membrane</location>
        <topology evidence="1">Single-pass type II membrane protein</topology>
    </subcellularLocation>
</comment>
<dbReference type="AlphaFoldDB" id="A0AAV3PX57"/>
<keyword evidence="10" id="KW-0325">Glycoprotein</keyword>
<reference evidence="14 15" key="1">
    <citation type="submission" date="2024-01" db="EMBL/GenBank/DDBJ databases">
        <title>The complete chloroplast genome sequence of Lithospermum erythrorhizon: insights into the phylogenetic relationship among Boraginaceae species and the maternal lineages of purple gromwells.</title>
        <authorList>
            <person name="Okada T."/>
            <person name="Watanabe K."/>
        </authorList>
    </citation>
    <scope>NUCLEOTIDE SEQUENCE [LARGE SCALE GENOMIC DNA]</scope>
</reference>
<protein>
    <recommendedName>
        <fullName evidence="13">O-fucosyltransferase family protein</fullName>
    </recommendedName>
</protein>
<evidence type="ECO:0000256" key="9">
    <source>
        <dbReference type="ARBA" id="ARBA00023136"/>
    </source>
</evidence>
<evidence type="ECO:0000256" key="13">
    <source>
        <dbReference type="ARBA" id="ARBA00030350"/>
    </source>
</evidence>
<gene>
    <name evidence="14" type="ORF">LIER_43360</name>
</gene>
<proteinExistence type="inferred from homology"/>
<evidence type="ECO:0000313" key="15">
    <source>
        <dbReference type="Proteomes" id="UP001454036"/>
    </source>
</evidence>
<keyword evidence="11" id="KW-0294">Fucose metabolism</keyword>
<dbReference type="GO" id="GO:0016020">
    <property type="term" value="C:membrane"/>
    <property type="evidence" value="ECO:0007669"/>
    <property type="project" value="UniProtKB-SubCell"/>
</dbReference>
<evidence type="ECO:0000313" key="14">
    <source>
        <dbReference type="EMBL" id="GAA0156424.1"/>
    </source>
</evidence>
<comment type="pathway">
    <text evidence="2">Glycan metabolism.</text>
</comment>
<dbReference type="InterPro" id="IPR019378">
    <property type="entry name" value="GDP-Fuc_O-FucTrfase"/>
</dbReference>
<dbReference type="PANTHER" id="PTHR31741">
    <property type="entry name" value="OS02G0726500 PROTEIN-RELATED"/>
    <property type="match status" value="1"/>
</dbReference>
<comment type="caution">
    <text evidence="14">The sequence shown here is derived from an EMBL/GenBank/DDBJ whole genome shotgun (WGS) entry which is preliminary data.</text>
</comment>